<dbReference type="Proteomes" id="UP000817658">
    <property type="component" value="Chromosome 1"/>
</dbReference>
<name>Q5SMZ6_ORYSJ</name>
<proteinExistence type="predicted"/>
<dbReference type="EMBL" id="AP003294">
    <property type="protein sequence ID" value="BAD72408.1"/>
    <property type="molecule type" value="Genomic_DNA"/>
</dbReference>
<protein>
    <submittedName>
        <fullName evidence="2">Uncharacterized protein P0694A04.28</fullName>
    </submittedName>
</protein>
<evidence type="ECO:0000256" key="1">
    <source>
        <dbReference type="SAM" id="MobiDB-lite"/>
    </source>
</evidence>
<evidence type="ECO:0000313" key="2">
    <source>
        <dbReference type="EMBL" id="BAD72408.1"/>
    </source>
</evidence>
<organism evidence="2">
    <name type="scientific">Oryza sativa subsp. japonica</name>
    <name type="common">Rice</name>
    <dbReference type="NCBI Taxonomy" id="39947"/>
    <lineage>
        <taxon>Eukaryota</taxon>
        <taxon>Viridiplantae</taxon>
        <taxon>Streptophyta</taxon>
        <taxon>Embryophyta</taxon>
        <taxon>Tracheophyta</taxon>
        <taxon>Spermatophyta</taxon>
        <taxon>Magnoliopsida</taxon>
        <taxon>Liliopsida</taxon>
        <taxon>Poales</taxon>
        <taxon>Poaceae</taxon>
        <taxon>BOP clade</taxon>
        <taxon>Oryzoideae</taxon>
        <taxon>Oryzeae</taxon>
        <taxon>Oryzinae</taxon>
        <taxon>Oryza</taxon>
        <taxon>Oryza sativa</taxon>
    </lineage>
</organism>
<sequence>MMSEPNLARPLIGGKDDEGWRKLGETAGRLGTTRGWRLSQPKQHGPRAGDGTSS</sequence>
<accession>Q5SMZ6</accession>
<feature type="compositionally biased region" description="Basic and acidic residues" evidence="1">
    <location>
        <begin position="14"/>
        <end position="24"/>
    </location>
</feature>
<reference evidence="2" key="1">
    <citation type="journal article" date="2002" name="Nature">
        <title>The genome sequence and structure of rice chromosome 1.</title>
        <authorList>
            <person name="Sasaki T."/>
            <person name="Matsumoto T."/>
            <person name="Yamamoto K."/>
            <person name="Sakata K."/>
            <person name="Baba T."/>
            <person name="Katayose Y."/>
            <person name="Wu J."/>
            <person name="Niimura Y."/>
            <person name="Cheng Z."/>
            <person name="Nagamura Y."/>
            <person name="Antonio B.A."/>
            <person name="Kanamori H."/>
            <person name="Hosokawa S."/>
            <person name="Masukawa M."/>
            <person name="Arikawa K."/>
            <person name="Chiden Y."/>
            <person name="Hayashi M."/>
            <person name="Okamoto M."/>
            <person name="Ando T."/>
            <person name="Aoki H."/>
            <person name="Arita K."/>
            <person name="Hamada M."/>
            <person name="Harada C."/>
            <person name="Hijishita S."/>
            <person name="Honda M."/>
            <person name="Ichikawa Y."/>
            <person name="Idonuma A."/>
            <person name="Iijima M."/>
            <person name="Ikeda M."/>
            <person name="Ikeno M."/>
            <person name="Itoh S."/>
            <person name="Itoh T."/>
            <person name="Itoh Y."/>
            <person name="Itoh Y."/>
            <person name="Iwabuchi A."/>
            <person name="Kamiya K."/>
            <person name="Karasawa W."/>
            <person name="Katagiri S."/>
            <person name="Kikuta A."/>
            <person name="Kobayashi N."/>
            <person name="Kono I."/>
            <person name="Machita K."/>
            <person name="Maehara T."/>
            <person name="Mizuno H."/>
            <person name="Mizubayashi T."/>
            <person name="Mukai Y."/>
            <person name="Nagasaki H."/>
            <person name="Nakashima M."/>
            <person name="Nakama Y."/>
            <person name="Nakamichi Y."/>
            <person name="Nakamura M."/>
            <person name="Namiki N."/>
            <person name="Negishi M."/>
            <person name="Ohta I."/>
            <person name="Ono N."/>
            <person name="Saji S."/>
            <person name="Sakai K."/>
            <person name="Shibata M."/>
            <person name="Shimokawa T."/>
            <person name="Shomura A."/>
            <person name="Song J."/>
            <person name="Takazaki Y."/>
            <person name="Terasawa K."/>
            <person name="Tsuji K."/>
            <person name="Waki K."/>
            <person name="Yamagata H."/>
            <person name="Yamane H."/>
            <person name="Yoshiki S."/>
            <person name="Yoshihara R."/>
            <person name="Yukawa K."/>
            <person name="Zhong H."/>
            <person name="Iwama H."/>
            <person name="Endo T."/>
            <person name="Ito H."/>
            <person name="Hahn J.H."/>
            <person name="Kim H.I."/>
            <person name="Eun M.Y."/>
            <person name="Yano M."/>
            <person name="Jiang J."/>
            <person name="Gojobori T."/>
        </authorList>
    </citation>
    <scope>NUCLEOTIDE SEQUENCE [LARGE SCALE GENOMIC DNA]</scope>
</reference>
<dbReference type="AlphaFoldDB" id="Q5SMZ6"/>
<feature type="region of interest" description="Disordered" evidence="1">
    <location>
        <begin position="1"/>
        <end position="54"/>
    </location>
</feature>
<gene>
    <name evidence="2" type="primary">P0694A04.28</name>
</gene>